<evidence type="ECO:0008006" key="3">
    <source>
        <dbReference type="Google" id="ProtNLM"/>
    </source>
</evidence>
<evidence type="ECO:0000313" key="2">
    <source>
        <dbReference type="EMBL" id="JAD32461.1"/>
    </source>
</evidence>
<dbReference type="EMBL" id="GBRH01265434">
    <property type="protein sequence ID" value="JAD32461.1"/>
    <property type="molecule type" value="Transcribed_RNA"/>
</dbReference>
<reference evidence="2" key="2">
    <citation type="journal article" date="2015" name="Data Brief">
        <title>Shoot transcriptome of the giant reed, Arundo donax.</title>
        <authorList>
            <person name="Barrero R.A."/>
            <person name="Guerrero F.D."/>
            <person name="Moolhuijzen P."/>
            <person name="Goolsby J.A."/>
            <person name="Tidwell J."/>
            <person name="Bellgard S.E."/>
            <person name="Bellgard M.I."/>
        </authorList>
    </citation>
    <scope>NUCLEOTIDE SEQUENCE</scope>
    <source>
        <tissue evidence="2">Shoot tissue taken approximately 20 cm above the soil surface</tissue>
    </source>
</reference>
<dbReference type="AlphaFoldDB" id="A0A0A8Z0Y1"/>
<keyword evidence="1" id="KW-0732">Signal</keyword>
<name>A0A0A8Z0Y1_ARUDO</name>
<proteinExistence type="predicted"/>
<evidence type="ECO:0000256" key="1">
    <source>
        <dbReference type="SAM" id="SignalP"/>
    </source>
</evidence>
<sequence length="91" mass="10047">MHITLSLGACMDSVMMLMLCGMIPLTLTLCSRGTGTASCRHYGCTRVCSILASDRCVQLQRSAPALHLLMLKFRLQISLETETFAIPINRE</sequence>
<feature type="signal peptide" evidence="1">
    <location>
        <begin position="1"/>
        <end position="30"/>
    </location>
</feature>
<organism evidence="2">
    <name type="scientific">Arundo donax</name>
    <name type="common">Giant reed</name>
    <name type="synonym">Donax arundinaceus</name>
    <dbReference type="NCBI Taxonomy" id="35708"/>
    <lineage>
        <taxon>Eukaryota</taxon>
        <taxon>Viridiplantae</taxon>
        <taxon>Streptophyta</taxon>
        <taxon>Embryophyta</taxon>
        <taxon>Tracheophyta</taxon>
        <taxon>Spermatophyta</taxon>
        <taxon>Magnoliopsida</taxon>
        <taxon>Liliopsida</taxon>
        <taxon>Poales</taxon>
        <taxon>Poaceae</taxon>
        <taxon>PACMAD clade</taxon>
        <taxon>Arundinoideae</taxon>
        <taxon>Arundineae</taxon>
        <taxon>Arundo</taxon>
    </lineage>
</organism>
<accession>A0A0A8Z0Y1</accession>
<protein>
    <recommendedName>
        <fullName evidence="3">Secreted protein</fullName>
    </recommendedName>
</protein>
<reference evidence="2" key="1">
    <citation type="submission" date="2014-09" db="EMBL/GenBank/DDBJ databases">
        <authorList>
            <person name="Magalhaes I.L.F."/>
            <person name="Oliveira U."/>
            <person name="Santos F.R."/>
            <person name="Vidigal T.H.D.A."/>
            <person name="Brescovit A.D."/>
            <person name="Santos A.J."/>
        </authorList>
    </citation>
    <scope>NUCLEOTIDE SEQUENCE</scope>
    <source>
        <tissue evidence="2">Shoot tissue taken approximately 20 cm above the soil surface</tissue>
    </source>
</reference>
<feature type="chain" id="PRO_5002042272" description="Secreted protein" evidence="1">
    <location>
        <begin position="31"/>
        <end position="91"/>
    </location>
</feature>